<dbReference type="InterPro" id="IPR054613">
    <property type="entry name" value="Peptidase_S78_dom"/>
</dbReference>
<dbReference type="RefSeq" id="YP_009099061.1">
    <property type="nucleotide sequence ID" value="NC_025423.1"/>
</dbReference>
<dbReference type="OrthoDB" id="6085at10239"/>
<dbReference type="Proteomes" id="UP000027382">
    <property type="component" value="Segment"/>
</dbReference>
<name>A0A068EQ67_9CAUD</name>
<keyword evidence="3" id="KW-0378">Hydrolase</keyword>
<dbReference type="KEGG" id="vg:22276960"/>
<keyword evidence="2 7" id="KW-0645">Protease</keyword>
<dbReference type="GO" id="GO:0008233">
    <property type="term" value="F:peptidase activity"/>
    <property type="evidence" value="ECO:0007669"/>
    <property type="project" value="UniProtKB-KW"/>
</dbReference>
<proteinExistence type="predicted"/>
<keyword evidence="4" id="KW-0118">Viral capsid assembly</keyword>
<protein>
    <submittedName>
        <fullName evidence="7">Putative protease</fullName>
    </submittedName>
</protein>
<dbReference type="GeneID" id="22276960"/>
<evidence type="ECO:0000256" key="3">
    <source>
        <dbReference type="ARBA" id="ARBA00022801"/>
    </source>
</evidence>
<evidence type="ECO:0000256" key="4">
    <source>
        <dbReference type="ARBA" id="ARBA00022950"/>
    </source>
</evidence>
<dbReference type="GO" id="GO:0006508">
    <property type="term" value="P:proteolysis"/>
    <property type="evidence" value="ECO:0007669"/>
    <property type="project" value="UniProtKB-KW"/>
</dbReference>
<dbReference type="Pfam" id="PF04586">
    <property type="entry name" value="Peptidase_S78"/>
    <property type="match status" value="1"/>
</dbReference>
<evidence type="ECO:0000313" key="8">
    <source>
        <dbReference type="Proteomes" id="UP000027382"/>
    </source>
</evidence>
<evidence type="ECO:0000256" key="1">
    <source>
        <dbReference type="ARBA" id="ARBA00022612"/>
    </source>
</evidence>
<evidence type="ECO:0000313" key="7">
    <source>
        <dbReference type="EMBL" id="AID50452.1"/>
    </source>
</evidence>
<feature type="domain" description="Prohead serine protease" evidence="6">
    <location>
        <begin position="16"/>
        <end position="159"/>
    </location>
</feature>
<keyword evidence="8" id="KW-1185">Reference proteome</keyword>
<keyword evidence="5" id="KW-1273">Viral capsid maturation</keyword>
<sequence>MADLFKFSVNADADIQKSSEEGKRIIRGYASTEDEDRQGESMVQKGLDISDFLNHGYFNYDHDNSIIMGYPYPTCRVDDKGLYVEGELFKGIPQADRLWELAIALKKSNAPRKVGFSVEGKVLERDGSRILKAKIYNVAITTNPVNTHTSWEAVVKSFNAPSHLHVDEVEKALSAGYETNPEDMEGGETFRKESLDKDLKNLSYVIDNDDKKKILKEKLAKKSLTTRETIVYLQLTKGYSRAEAEAFIKKAIQ</sequence>
<evidence type="ECO:0000259" key="6">
    <source>
        <dbReference type="Pfam" id="PF04586"/>
    </source>
</evidence>
<keyword evidence="1" id="KW-1188">Viral release from host cell</keyword>
<evidence type="ECO:0000256" key="2">
    <source>
        <dbReference type="ARBA" id="ARBA00022670"/>
    </source>
</evidence>
<dbReference type="EMBL" id="KF554508">
    <property type="protein sequence ID" value="AID50452.1"/>
    <property type="molecule type" value="Genomic_DNA"/>
</dbReference>
<dbReference type="GO" id="GO:0046797">
    <property type="term" value="P:viral procapsid maturation"/>
    <property type="evidence" value="ECO:0007669"/>
    <property type="project" value="UniProtKB-KW"/>
</dbReference>
<accession>A0A068EQ67</accession>
<evidence type="ECO:0000256" key="5">
    <source>
        <dbReference type="ARBA" id="ARBA00023045"/>
    </source>
</evidence>
<organism evidence="7 8">
    <name type="scientific">Bacillus phage CP-51</name>
    <dbReference type="NCBI Taxonomy" id="1391188"/>
    <lineage>
        <taxon>Viruses</taxon>
        <taxon>Duplodnaviria</taxon>
        <taxon>Heunggongvirae</taxon>
        <taxon>Uroviricota</taxon>
        <taxon>Caudoviricetes</taxon>
        <taxon>Herelleviridae</taxon>
        <taxon>Spounavirinae</taxon>
        <taxon>Siminovitchvirus</taxon>
        <taxon>Siminovitchvirus CP51</taxon>
    </lineage>
</organism>
<reference evidence="7" key="1">
    <citation type="journal article" date="2014" name="Virology">
        <title>The odd one out: Bacillus ACT bacteriophage CP-51 exhibits unusual properties compared to related Spounavirinae W.Ph. and Bastille.</title>
        <authorList>
            <person name="Klumpp J."/>
            <person name="Schmuki M."/>
            <person name="Sozhamannan S."/>
            <person name="Beyer W."/>
            <person name="Fouts D.E."/>
            <person name="Bernbach V."/>
            <person name="Calendar R."/>
            <person name="Loessner M.J."/>
        </authorList>
    </citation>
    <scope>NUCLEOTIDE SEQUENCE [LARGE SCALE GENOMIC DNA]</scope>
</reference>